<gene>
    <name evidence="1" type="ORF">ETAA1_57680</name>
</gene>
<accession>A0A517Y1X5</accession>
<evidence type="ECO:0000313" key="2">
    <source>
        <dbReference type="Proteomes" id="UP000319576"/>
    </source>
</evidence>
<sequence length="92" mass="9564">MNIRGRVARLRAGLAGRGGDDLAHIVVWVPAGGDPDGRPPGVYRTGGVLDVVYEGDGPDPVLRTRVMEQAAPAALEIVLGREVVAAPTEEPA</sequence>
<organism evidence="1 2">
    <name type="scientific">Urbifossiella limnaea</name>
    <dbReference type="NCBI Taxonomy" id="2528023"/>
    <lineage>
        <taxon>Bacteria</taxon>
        <taxon>Pseudomonadati</taxon>
        <taxon>Planctomycetota</taxon>
        <taxon>Planctomycetia</taxon>
        <taxon>Gemmatales</taxon>
        <taxon>Gemmataceae</taxon>
        <taxon>Urbifossiella</taxon>
    </lineage>
</organism>
<dbReference type="KEGG" id="uli:ETAA1_57680"/>
<name>A0A517Y1X5_9BACT</name>
<reference evidence="1 2" key="1">
    <citation type="submission" date="2019-02" db="EMBL/GenBank/DDBJ databases">
        <title>Deep-cultivation of Planctomycetes and their phenomic and genomic characterization uncovers novel biology.</title>
        <authorList>
            <person name="Wiegand S."/>
            <person name="Jogler M."/>
            <person name="Boedeker C."/>
            <person name="Pinto D."/>
            <person name="Vollmers J."/>
            <person name="Rivas-Marin E."/>
            <person name="Kohn T."/>
            <person name="Peeters S.H."/>
            <person name="Heuer A."/>
            <person name="Rast P."/>
            <person name="Oberbeckmann S."/>
            <person name="Bunk B."/>
            <person name="Jeske O."/>
            <person name="Meyerdierks A."/>
            <person name="Storesund J.E."/>
            <person name="Kallscheuer N."/>
            <person name="Luecker S."/>
            <person name="Lage O.M."/>
            <person name="Pohl T."/>
            <person name="Merkel B.J."/>
            <person name="Hornburger P."/>
            <person name="Mueller R.-W."/>
            <person name="Bruemmer F."/>
            <person name="Labrenz M."/>
            <person name="Spormann A.M."/>
            <person name="Op den Camp H."/>
            <person name="Overmann J."/>
            <person name="Amann R."/>
            <person name="Jetten M.S.M."/>
            <person name="Mascher T."/>
            <person name="Medema M.H."/>
            <person name="Devos D.P."/>
            <person name="Kaster A.-K."/>
            <person name="Ovreas L."/>
            <person name="Rohde M."/>
            <person name="Galperin M.Y."/>
            <person name="Jogler C."/>
        </authorList>
    </citation>
    <scope>NUCLEOTIDE SEQUENCE [LARGE SCALE GENOMIC DNA]</scope>
    <source>
        <strain evidence="1 2">ETA_A1</strain>
    </source>
</reference>
<proteinExistence type="predicted"/>
<evidence type="ECO:0000313" key="1">
    <source>
        <dbReference type="EMBL" id="QDU23761.1"/>
    </source>
</evidence>
<protein>
    <submittedName>
        <fullName evidence="1">Uncharacterized protein</fullName>
    </submittedName>
</protein>
<keyword evidence="2" id="KW-1185">Reference proteome</keyword>
<dbReference type="EMBL" id="CP036273">
    <property type="protein sequence ID" value="QDU23761.1"/>
    <property type="molecule type" value="Genomic_DNA"/>
</dbReference>
<dbReference type="AlphaFoldDB" id="A0A517Y1X5"/>
<dbReference type="Proteomes" id="UP000319576">
    <property type="component" value="Chromosome"/>
</dbReference>
<dbReference type="RefSeq" id="WP_145243985.1">
    <property type="nucleotide sequence ID" value="NZ_CP036273.1"/>
</dbReference>